<name>A0A9J6B9Z8_POLVA</name>
<organism evidence="2 3">
    <name type="scientific">Polypedilum vanderplanki</name>
    <name type="common">Sleeping chironomid midge</name>
    <dbReference type="NCBI Taxonomy" id="319348"/>
    <lineage>
        <taxon>Eukaryota</taxon>
        <taxon>Metazoa</taxon>
        <taxon>Ecdysozoa</taxon>
        <taxon>Arthropoda</taxon>
        <taxon>Hexapoda</taxon>
        <taxon>Insecta</taxon>
        <taxon>Pterygota</taxon>
        <taxon>Neoptera</taxon>
        <taxon>Endopterygota</taxon>
        <taxon>Diptera</taxon>
        <taxon>Nematocera</taxon>
        <taxon>Chironomoidea</taxon>
        <taxon>Chironomidae</taxon>
        <taxon>Chironominae</taxon>
        <taxon>Polypedilum</taxon>
        <taxon>Polypedilum</taxon>
    </lineage>
</organism>
<evidence type="ECO:0000256" key="1">
    <source>
        <dbReference type="SAM" id="Coils"/>
    </source>
</evidence>
<keyword evidence="3" id="KW-1185">Reference proteome</keyword>
<evidence type="ECO:0000313" key="3">
    <source>
        <dbReference type="Proteomes" id="UP001107558"/>
    </source>
</evidence>
<dbReference type="EMBL" id="JADBJN010000004">
    <property type="protein sequence ID" value="KAG5666530.1"/>
    <property type="molecule type" value="Genomic_DNA"/>
</dbReference>
<protein>
    <submittedName>
        <fullName evidence="2">Uncharacterized protein</fullName>
    </submittedName>
</protein>
<sequence length="151" mass="17685">MVYINFNTNLIERVGYDLFTPLNISYLQRIRFINNRCINRESFTQSDIITLINDLKTLCPFDDENLLTTTTSTESISTTTTTQEKTTENATCIRGSIKDFLCELDERVQYNLNAKEKRIKELELQNEKILEELEWMKIELLRLTTNPCACK</sequence>
<evidence type="ECO:0000313" key="2">
    <source>
        <dbReference type="EMBL" id="KAG5666530.1"/>
    </source>
</evidence>
<proteinExistence type="predicted"/>
<accession>A0A9J6B9Z8</accession>
<dbReference type="Proteomes" id="UP001107558">
    <property type="component" value="Chromosome 4"/>
</dbReference>
<dbReference type="AlphaFoldDB" id="A0A9J6B9Z8"/>
<keyword evidence="1" id="KW-0175">Coiled coil</keyword>
<reference evidence="2" key="1">
    <citation type="submission" date="2021-03" db="EMBL/GenBank/DDBJ databases">
        <title>Chromosome level genome of the anhydrobiotic midge Polypedilum vanderplanki.</title>
        <authorList>
            <person name="Yoshida Y."/>
            <person name="Kikawada T."/>
            <person name="Gusev O."/>
        </authorList>
    </citation>
    <scope>NUCLEOTIDE SEQUENCE</scope>
    <source>
        <strain evidence="2">NIAS01</strain>
        <tissue evidence="2">Whole body or cell culture</tissue>
    </source>
</reference>
<feature type="coiled-coil region" evidence="1">
    <location>
        <begin position="105"/>
        <end position="139"/>
    </location>
</feature>
<comment type="caution">
    <text evidence="2">The sequence shown here is derived from an EMBL/GenBank/DDBJ whole genome shotgun (WGS) entry which is preliminary data.</text>
</comment>
<gene>
    <name evidence="2" type="ORF">PVAND_014550</name>
</gene>